<dbReference type="Gene3D" id="1.10.510.40">
    <property type="match status" value="1"/>
</dbReference>
<dbReference type="KEGG" id="bcl:ABC1948"/>
<dbReference type="PANTHER" id="PTHR34384">
    <property type="entry name" value="L-2,3-DIAMINOPROPANOATE--CITRATE LIGASE"/>
    <property type="match status" value="1"/>
</dbReference>
<accession>Q5WGM2</accession>
<dbReference type="AlphaFoldDB" id="Q5WGM2"/>
<reference evidence="5 6" key="1">
    <citation type="journal article" date="1994" name="J. Ferment. Bioeng.">
        <title>Molecular cloning and nucleotide sequence of the gene for an alkaline protease from the alkalophilic Bacillus sp. KSM-K16.</title>
        <authorList>
            <person name="Hakamada Y."/>
            <person name="Kobayashi T."/>
            <person name="Hitomi J."/>
            <person name="Kawai S."/>
            <person name="Ito S."/>
        </authorList>
    </citation>
    <scope>NUCLEOTIDE SEQUENCE [LARGE SCALE GENOMIC DNA]</scope>
    <source>
        <strain evidence="5 6">KSM-K16</strain>
    </source>
</reference>
<organism evidence="5 6">
    <name type="scientific">Shouchella clausii (strain KSM-K16)</name>
    <name type="common">Alkalihalobacillus clausii</name>
    <dbReference type="NCBI Taxonomy" id="66692"/>
    <lineage>
        <taxon>Bacteria</taxon>
        <taxon>Bacillati</taxon>
        <taxon>Bacillota</taxon>
        <taxon>Bacilli</taxon>
        <taxon>Bacillales</taxon>
        <taxon>Bacillaceae</taxon>
        <taxon>Shouchella</taxon>
    </lineage>
</organism>
<protein>
    <submittedName>
        <fullName evidence="5">Siderophore biosynthesis protein</fullName>
    </submittedName>
</protein>
<dbReference type="InterPro" id="IPR007310">
    <property type="entry name" value="Aerobactin_biosyn_IucA/IucC_N"/>
</dbReference>
<feature type="domain" description="Aerobactin siderophore biosynthesis IucA/IucC-like C-terminal" evidence="4">
    <location>
        <begin position="396"/>
        <end position="560"/>
    </location>
</feature>
<evidence type="ECO:0000259" key="4">
    <source>
        <dbReference type="Pfam" id="PF06276"/>
    </source>
</evidence>
<evidence type="ECO:0000313" key="5">
    <source>
        <dbReference type="EMBL" id="BAD64483.1"/>
    </source>
</evidence>
<dbReference type="Pfam" id="PF04183">
    <property type="entry name" value="IucA_IucC"/>
    <property type="match status" value="1"/>
</dbReference>
<reference evidence="6" key="4">
    <citation type="submission" date="2003-10" db="EMBL/GenBank/DDBJ databases">
        <title>The complete genome sequence of the alkaliphilic Bacillus clausii KSM-K16.</title>
        <authorList>
            <person name="Takaki Y."/>
            <person name="Kageyama Y."/>
            <person name="Shimamura S."/>
            <person name="Suzuki H."/>
            <person name="Nishi S."/>
            <person name="Hatada Y."/>
            <person name="Kawai S."/>
            <person name="Ito S."/>
            <person name="Horikoshi K."/>
        </authorList>
    </citation>
    <scope>NUCLEOTIDE SEQUENCE [LARGE SCALE GENOMIC DNA]</scope>
    <source>
        <strain evidence="6">KSM-K16</strain>
    </source>
</reference>
<gene>
    <name evidence="5" type="ordered locus">ABC1948</name>
</gene>
<dbReference type="PANTHER" id="PTHR34384:SF6">
    <property type="entry name" value="STAPHYLOFERRIN B SYNTHASE"/>
    <property type="match status" value="1"/>
</dbReference>
<dbReference type="Gene3D" id="6.10.250.3370">
    <property type="match status" value="1"/>
</dbReference>
<sequence>MSPMHMQAAPYSKAALRVRRQLMEAILFEKLLDVEETNKSNGDTVFTVYGRSCLFQCIGKRSAFGRIRLRQGPYRLIGERQVRLARIEEIVNELTAEETRKQALIEELFQTIKLSDWNETKLRKTVSRRGLAYEQLEAALIEGHPYHPCFKARKGFSFDDHDRYGPEAQQSFHLVWLGVRKQDAIVHYPQEAGSFLQQELGAPVWQALVKALSEAGGQLSEYEFVPVHPWQWQALNEHLLQQAIKRGDVLYLGQFGDAYCATQSLRTVMNVEHGTKAQLKLPLNVVNTSSVRTIPPHLIAAAPAISVWLQRIIDSDPFLKDEIGVERLAEYAGVAYEPKGKQWNKAILGQIGCIWRESVPSKLRPGEQAIPMNALPLIEEDGALFIAPFIERFGIEAWLMQLFRISVIPVIHFLAEHGIALEAHGQNVILVTEKGWPKRVILRDFHESIEYKESFVKERAWIPHFSTLHQAFQSGKTDEYYWMSSLEALRELVMDTVFVYQLTELSWQLEQHFHFSEQQFWSLVDCVIRDYAARELVPPERLQALRLAAPVIATESLLTSKVTGKENCRHLVNNELGRESRTC</sequence>
<dbReference type="GO" id="GO:0016881">
    <property type="term" value="F:acid-amino acid ligase activity"/>
    <property type="evidence" value="ECO:0007669"/>
    <property type="project" value="UniProtKB-ARBA"/>
</dbReference>
<feature type="domain" description="Aerobactin siderophore biosynthesis IucA/IucC N-terminal" evidence="3">
    <location>
        <begin position="133"/>
        <end position="375"/>
    </location>
</feature>
<dbReference type="EMBL" id="AP006627">
    <property type="protein sequence ID" value="BAD64483.1"/>
    <property type="molecule type" value="Genomic_DNA"/>
</dbReference>
<proteinExistence type="inferred from homology"/>
<name>Q5WGM2_SHOC1</name>
<dbReference type="GO" id="GO:0019290">
    <property type="term" value="P:siderophore biosynthetic process"/>
    <property type="evidence" value="ECO:0007669"/>
    <property type="project" value="InterPro"/>
</dbReference>
<comment type="pathway">
    <text evidence="1">Siderophore biosynthesis.</text>
</comment>
<reference evidence="5 6" key="5">
    <citation type="journal article" date="2007" name="Extremophiles">
        <title>Intragenomic diversity of the V1 regions of 16S rRNA genes in high-alkaline protease-producing Bacillus clausii spp.</title>
        <authorList>
            <person name="Kageyama Y."/>
            <person name="Takaki Y."/>
            <person name="Shimamura S."/>
            <person name="Nishi S."/>
            <person name="Nogi Y."/>
            <person name="Uchimura K."/>
            <person name="Kobayashi T."/>
            <person name="Hitomi J."/>
            <person name="Ozaki K."/>
            <person name="Kawai S."/>
            <person name="Ito S."/>
            <person name="Horikoshi K."/>
        </authorList>
    </citation>
    <scope>NUCLEOTIDE SEQUENCE [LARGE SCALE GENOMIC DNA]</scope>
    <source>
        <strain evidence="5 6">KSM-K16</strain>
    </source>
</reference>
<dbReference type="InterPro" id="IPR022770">
    <property type="entry name" value="IucA/IucC-like_C"/>
</dbReference>
<dbReference type="HOGENOM" id="CLU_018524_0_1_9"/>
<reference evidence="5 6" key="3">
    <citation type="journal article" date="1997" name="Protein Eng.">
        <title>High-resolution crystal structure of M-protease: phylogeny aided analysis of the high-alkaline adaptation mechanism.</title>
        <authorList>
            <person name="Shirai T."/>
            <person name="Suzuki A."/>
            <person name="Yamane T."/>
            <person name="Ashida T."/>
            <person name="Kobayashi T."/>
            <person name="Ito S."/>
        </authorList>
    </citation>
    <scope>NUCLEOTIDE SEQUENCE [LARGE SCALE GENOMIC DNA]</scope>
    <source>
        <strain evidence="5 6">KSM-K16</strain>
    </source>
</reference>
<evidence type="ECO:0000259" key="3">
    <source>
        <dbReference type="Pfam" id="PF04183"/>
    </source>
</evidence>
<dbReference type="Pfam" id="PF06276">
    <property type="entry name" value="FhuF"/>
    <property type="match status" value="1"/>
</dbReference>
<dbReference type="eggNOG" id="COG4264">
    <property type="taxonomic scope" value="Bacteria"/>
</dbReference>
<evidence type="ECO:0000256" key="1">
    <source>
        <dbReference type="ARBA" id="ARBA00004924"/>
    </source>
</evidence>
<dbReference type="InterPro" id="IPR037455">
    <property type="entry name" value="LucA/IucC-like"/>
</dbReference>
<evidence type="ECO:0000256" key="2">
    <source>
        <dbReference type="ARBA" id="ARBA00007832"/>
    </source>
</evidence>
<evidence type="ECO:0000313" key="6">
    <source>
        <dbReference type="Proteomes" id="UP000001168"/>
    </source>
</evidence>
<dbReference type="Proteomes" id="UP000001168">
    <property type="component" value="Chromosome"/>
</dbReference>
<dbReference type="STRING" id="66692.ABC1948"/>
<keyword evidence="6" id="KW-1185">Reference proteome</keyword>
<comment type="similarity">
    <text evidence="2">Belongs to the IucA/IucC family.</text>
</comment>
<reference evidence="5 6" key="2">
    <citation type="journal article" date="1995" name="Appl. Microbiol. Biotechnol.">
        <title>Purification and properties of an alkaline protease from alkalophilic Bacillus sp. KSM-K16.</title>
        <authorList>
            <person name="Kobayashi T."/>
            <person name="Hakamada Y."/>
            <person name="Adachi S."/>
            <person name="Hitomi J."/>
            <person name="Yoshimatsu T."/>
            <person name="Koike K."/>
            <person name="Kawai S."/>
            <person name="Ito S."/>
        </authorList>
    </citation>
    <scope>NUCLEOTIDE SEQUENCE [LARGE SCALE GENOMIC DNA]</scope>
    <source>
        <strain evidence="5 6">KSM-K16</strain>
    </source>
</reference>